<evidence type="ECO:0000313" key="2">
    <source>
        <dbReference type="Proteomes" id="UP001500888"/>
    </source>
</evidence>
<evidence type="ECO:0000313" key="1">
    <source>
        <dbReference type="EMBL" id="GAA3790339.1"/>
    </source>
</evidence>
<gene>
    <name evidence="1" type="ORF">GCM10022226_06590</name>
</gene>
<name>A0ABP7HF91_9ACTN</name>
<accession>A0ABP7HF91</accession>
<dbReference type="EMBL" id="BAAAZR010000001">
    <property type="protein sequence ID" value="GAA3790339.1"/>
    <property type="molecule type" value="Genomic_DNA"/>
</dbReference>
<sequence length="173" mass="19189">MNVDPDMEDWLERLTREGIAPPLNNSRKMGILHSIFHEHGPVGTDEAAEILLDAMGRAVEALVTVSKDMSPHTRAMARITVGLDSGFPYLKYVDGWRHGDDLVFDSGDAGTLAQVADTVQEFLMEREHHVWPVCTAHHVGLHSQISGADAVWYCKTGGHVWRIGRLLTDQPDP</sequence>
<organism evidence="1 2">
    <name type="scientific">Sphaerisporangium flaviroseum</name>
    <dbReference type="NCBI Taxonomy" id="509199"/>
    <lineage>
        <taxon>Bacteria</taxon>
        <taxon>Bacillati</taxon>
        <taxon>Actinomycetota</taxon>
        <taxon>Actinomycetes</taxon>
        <taxon>Streptosporangiales</taxon>
        <taxon>Streptosporangiaceae</taxon>
        <taxon>Sphaerisporangium</taxon>
    </lineage>
</organism>
<dbReference type="Proteomes" id="UP001500888">
    <property type="component" value="Unassembled WGS sequence"/>
</dbReference>
<protein>
    <submittedName>
        <fullName evidence="1">Uncharacterized protein</fullName>
    </submittedName>
</protein>
<proteinExistence type="predicted"/>
<keyword evidence="2" id="KW-1185">Reference proteome</keyword>
<comment type="caution">
    <text evidence="1">The sequence shown here is derived from an EMBL/GenBank/DDBJ whole genome shotgun (WGS) entry which is preliminary data.</text>
</comment>
<reference evidence="2" key="1">
    <citation type="journal article" date="2019" name="Int. J. Syst. Evol. Microbiol.">
        <title>The Global Catalogue of Microorganisms (GCM) 10K type strain sequencing project: providing services to taxonomists for standard genome sequencing and annotation.</title>
        <authorList>
            <consortium name="The Broad Institute Genomics Platform"/>
            <consortium name="The Broad Institute Genome Sequencing Center for Infectious Disease"/>
            <person name="Wu L."/>
            <person name="Ma J."/>
        </authorList>
    </citation>
    <scope>NUCLEOTIDE SEQUENCE [LARGE SCALE GENOMIC DNA]</scope>
    <source>
        <strain evidence="2">JCM 16908</strain>
    </source>
</reference>